<sequence length="264" mass="30158">MTSFPTHSCAVQPVLPFITLPNTNESLFLPRRSRKIPPEAWQIFPTKTPTQWHGFAKDKGYEIVRRVRDKNHIVLECNTCGGLTAHKVYTLRSAQPECAACHYDRIIETAKAAGLIFLGYHPTNRHRGFYRAPCGHDLIRQFEFIERCAKGEAIPRCETCHAAKEQGEAEARGWNLIGPDPQNDPNYRLYRHDCGHEQRVARVNMQTGRFCCEQCGEGWSSAPSYIYAMRFVFPDKTQVVKLGFSRDPQSRLHHQLKRSTEAGS</sequence>
<organism evidence="1 2">
    <name type="scientific">Celeribacter halophilus</name>
    <dbReference type="NCBI Taxonomy" id="576117"/>
    <lineage>
        <taxon>Bacteria</taxon>
        <taxon>Pseudomonadati</taxon>
        <taxon>Pseudomonadota</taxon>
        <taxon>Alphaproteobacteria</taxon>
        <taxon>Rhodobacterales</taxon>
        <taxon>Roseobacteraceae</taxon>
        <taxon>Celeribacter</taxon>
    </lineage>
</organism>
<dbReference type="Proteomes" id="UP000183299">
    <property type="component" value="Unassembled WGS sequence"/>
</dbReference>
<dbReference type="EMBL" id="FORY01000045">
    <property type="protein sequence ID" value="SFK16333.1"/>
    <property type="molecule type" value="Genomic_DNA"/>
</dbReference>
<evidence type="ECO:0000313" key="1">
    <source>
        <dbReference type="EMBL" id="SFK16333.1"/>
    </source>
</evidence>
<gene>
    <name evidence="1" type="ORF">SAMN04488138_1458</name>
</gene>
<protein>
    <submittedName>
        <fullName evidence="1">Uncharacterized protein</fullName>
    </submittedName>
</protein>
<keyword evidence="2" id="KW-1185">Reference proteome</keyword>
<dbReference type="RefSeq" id="WP_074914662.1">
    <property type="nucleotide sequence ID" value="NZ_FORY01000045.1"/>
</dbReference>
<accession>A0A1I3X9L5</accession>
<dbReference type="AlphaFoldDB" id="A0A1I3X9L5"/>
<dbReference type="OrthoDB" id="7832706at2"/>
<reference evidence="1 2" key="1">
    <citation type="submission" date="2016-10" db="EMBL/GenBank/DDBJ databases">
        <authorList>
            <person name="de Groot N.N."/>
        </authorList>
    </citation>
    <scope>NUCLEOTIDE SEQUENCE [LARGE SCALE GENOMIC DNA]</scope>
    <source>
        <strain evidence="1 2">CGMCC 1.8891</strain>
    </source>
</reference>
<name>A0A1I3X9L5_9RHOB</name>
<feature type="non-terminal residue" evidence="1">
    <location>
        <position position="264"/>
    </location>
</feature>
<evidence type="ECO:0000313" key="2">
    <source>
        <dbReference type="Proteomes" id="UP000183299"/>
    </source>
</evidence>
<proteinExistence type="predicted"/>